<evidence type="ECO:0000313" key="2">
    <source>
        <dbReference type="EMBL" id="MBK5145982.1"/>
    </source>
</evidence>
<dbReference type="EMBL" id="JADRCR010000020">
    <property type="protein sequence ID" value="MBK5145982.1"/>
    <property type="molecule type" value="Genomic_DNA"/>
</dbReference>
<dbReference type="RefSeq" id="WP_218468775.1">
    <property type="nucleotide sequence ID" value="NZ_JADRCR010000020.1"/>
</dbReference>
<keyword evidence="1" id="KW-0812">Transmembrane</keyword>
<protein>
    <submittedName>
        <fullName evidence="2">Phage holin family protein</fullName>
    </submittedName>
</protein>
<feature type="transmembrane region" description="Helical" evidence="1">
    <location>
        <begin position="51"/>
        <end position="70"/>
    </location>
</feature>
<evidence type="ECO:0000313" key="3">
    <source>
        <dbReference type="Proteomes" id="UP001296921"/>
    </source>
</evidence>
<proteinExistence type="predicted"/>
<keyword evidence="1" id="KW-0472">Membrane</keyword>
<dbReference type="InterPro" id="IPR006481">
    <property type="entry name" value="Phage_lambda_GpS_holin"/>
</dbReference>
<keyword evidence="1" id="KW-1133">Transmembrane helix</keyword>
<keyword evidence="3" id="KW-1185">Reference proteome</keyword>
<reference evidence="2 3" key="1">
    <citation type="submission" date="2020-11" db="EMBL/GenBank/DDBJ databases">
        <title>Insectihabitans protaetiae gen. nov. sp. nov. and Insectihabitans allomyrinae sp. nov., isolated from larvae of Protaetia brevitarsis seulensis and Allomyrina dichotoma, respectively.</title>
        <authorList>
            <person name="Lee S.D."/>
            <person name="Byeon Y.-S."/>
            <person name="Kim S.-M."/>
            <person name="Yang H.L."/>
            <person name="Kim I.S."/>
        </authorList>
    </citation>
    <scope>NUCLEOTIDE SEQUENCE [LARGE SCALE GENOMIC DNA]</scope>
    <source>
        <strain evidence="2 3">BWR-B9</strain>
    </source>
</reference>
<dbReference type="Proteomes" id="UP001296921">
    <property type="component" value="Unassembled WGS sequence"/>
</dbReference>
<evidence type="ECO:0000256" key="1">
    <source>
        <dbReference type="SAM" id="Phobius"/>
    </source>
</evidence>
<name>A0ABS1IWD0_9GAMM</name>
<dbReference type="Pfam" id="PF05106">
    <property type="entry name" value="Phage_holin_3_1"/>
    <property type="match status" value="1"/>
</dbReference>
<sequence>MPNNHRDIIAALAAWYSANSSWINGGIIAFIVAMGRAMFYGGKFKASLIDGLLTGLVAVTSTPILSPVLIRTIELIPGMSGVLTETSELKIELFVFAFIGVVGARALREFALARLRKLSGSTQEGQNNE</sequence>
<organism evidence="2 3">
    <name type="scientific">Limnobaculum allomyrinae</name>
    <dbReference type="NCBI Taxonomy" id="2791986"/>
    <lineage>
        <taxon>Bacteria</taxon>
        <taxon>Pseudomonadati</taxon>
        <taxon>Pseudomonadota</taxon>
        <taxon>Gammaproteobacteria</taxon>
        <taxon>Enterobacterales</taxon>
        <taxon>Budviciaceae</taxon>
        <taxon>Limnobaculum</taxon>
    </lineage>
</organism>
<accession>A0ABS1IWD0</accession>
<gene>
    <name evidence="2" type="ORF">I2494_20140</name>
</gene>
<feature type="transmembrane region" description="Helical" evidence="1">
    <location>
        <begin position="20"/>
        <end position="39"/>
    </location>
</feature>
<comment type="caution">
    <text evidence="2">The sequence shown here is derived from an EMBL/GenBank/DDBJ whole genome shotgun (WGS) entry which is preliminary data.</text>
</comment>